<keyword evidence="1" id="KW-0479">Metal-binding</keyword>
<comment type="caution">
    <text evidence="3">The sequence shown here is derived from an EMBL/GenBank/DDBJ whole genome shotgun (WGS) entry which is preliminary data.</text>
</comment>
<feature type="binding site" evidence="1">
    <location>
        <position position="248"/>
    </location>
    <ligand>
        <name>[2Fe-2S] cluster</name>
        <dbReference type="ChEBI" id="CHEBI:190135"/>
    </ligand>
</feature>
<dbReference type="PRINTS" id="PR00406">
    <property type="entry name" value="CYTB5RDTASE"/>
</dbReference>
<evidence type="ECO:0000256" key="1">
    <source>
        <dbReference type="PIRSR" id="PIRSR006816-2"/>
    </source>
</evidence>
<dbReference type="GO" id="GO:0050660">
    <property type="term" value="F:flavin adenine dinucleotide binding"/>
    <property type="evidence" value="ECO:0007669"/>
    <property type="project" value="InterPro"/>
</dbReference>
<dbReference type="InterPro" id="IPR050353">
    <property type="entry name" value="PyrK_electron_transfer"/>
</dbReference>
<evidence type="ECO:0000313" key="4">
    <source>
        <dbReference type="Proteomes" id="UP000483379"/>
    </source>
</evidence>
<protein>
    <submittedName>
        <fullName evidence="3">Ni/Fe hydrogenase subunit gamma</fullName>
    </submittedName>
</protein>
<evidence type="ECO:0000259" key="2">
    <source>
        <dbReference type="PROSITE" id="PS51384"/>
    </source>
</evidence>
<feature type="binding site" evidence="1">
    <location>
        <position position="245"/>
    </location>
    <ligand>
        <name>[2Fe-2S] cluster</name>
        <dbReference type="ChEBI" id="CHEBI:190135"/>
    </ligand>
</feature>
<keyword evidence="1" id="KW-0408">Iron</keyword>
<feature type="domain" description="FAD-binding FR-type" evidence="2">
    <location>
        <begin position="6"/>
        <end position="104"/>
    </location>
</feature>
<dbReference type="AlphaFoldDB" id="A0A6M0K441"/>
<keyword evidence="4" id="KW-1185">Reference proteome</keyword>
<dbReference type="PIRSF" id="PIRSF006816">
    <property type="entry name" value="Cyc3_hyd_g"/>
    <property type="match status" value="1"/>
</dbReference>
<dbReference type="Pfam" id="PF00175">
    <property type="entry name" value="NAD_binding_1"/>
    <property type="match status" value="1"/>
</dbReference>
<dbReference type="InterPro" id="IPR012165">
    <property type="entry name" value="Cyt_c3_hydrogenase_gsu"/>
</dbReference>
<dbReference type="PANTHER" id="PTHR43513:SF1">
    <property type="entry name" value="ANAEROBIC SULFITE REDUCTASE SUBUNIT B"/>
    <property type="match status" value="1"/>
</dbReference>
<dbReference type="Gene3D" id="2.40.30.10">
    <property type="entry name" value="Translation factors"/>
    <property type="match status" value="1"/>
</dbReference>
<dbReference type="InterPro" id="IPR039261">
    <property type="entry name" value="FNR_nucleotide-bd"/>
</dbReference>
<dbReference type="Pfam" id="PF10418">
    <property type="entry name" value="DHODB_Fe-S_bind"/>
    <property type="match status" value="1"/>
</dbReference>
<dbReference type="PRINTS" id="PR00371">
    <property type="entry name" value="FPNCR"/>
</dbReference>
<dbReference type="Gene3D" id="3.40.50.80">
    <property type="entry name" value="Nucleotide-binding domain of ferredoxin-NADP reductase (FNR) module"/>
    <property type="match status" value="1"/>
</dbReference>
<dbReference type="PANTHER" id="PTHR43513">
    <property type="entry name" value="DIHYDROOROTATE DEHYDROGENASE B (NAD(+)), ELECTRON TRANSFER SUBUNIT"/>
    <property type="match status" value="1"/>
</dbReference>
<sequence length="276" mass="30141">MIADAMLPARYRVDAIRRELTGVFTLALVPVDGGDALTFAPGQYNMLYQFGVGEVPISLSGDPACPRPLVHTIRAVGTVTNALQHLASGHMVGLRGPFGTHWPAEAAQGADLVIMAGGIGLAPLRPLIYQVLANRKRYGAVCIFYGARTPDEILYRDELEQWRSRFDLTVEVTVDRAGPDWLGRVGVVTRLLAAKGFSPPDTIACLCGPEIMMRYAVLALRDQGVGPERIYVSLERNMQCGLGFCGHCQFGASFVCRDGPVFRFDGIAKRFDIREI</sequence>
<dbReference type="GO" id="GO:0051537">
    <property type="term" value="F:2 iron, 2 sulfur cluster binding"/>
    <property type="evidence" value="ECO:0007669"/>
    <property type="project" value="UniProtKB-KW"/>
</dbReference>
<dbReference type="EMBL" id="JAAIJQ010000077">
    <property type="protein sequence ID" value="NEV64179.1"/>
    <property type="molecule type" value="Genomic_DNA"/>
</dbReference>
<proteinExistence type="predicted"/>
<dbReference type="InterPro" id="IPR001433">
    <property type="entry name" value="OxRdtase_FAD/NAD-bd"/>
</dbReference>
<dbReference type="CDD" id="cd06221">
    <property type="entry name" value="sulfite_reductase_like"/>
    <property type="match status" value="1"/>
</dbReference>
<gene>
    <name evidence="3" type="ORF">G3446_20205</name>
</gene>
<keyword evidence="1" id="KW-0411">Iron-sulfur</keyword>
<comment type="cofactor">
    <cofactor evidence="1">
        <name>[2Fe-2S] cluster</name>
        <dbReference type="ChEBI" id="CHEBI:190135"/>
    </cofactor>
    <text evidence="1">Binds 1 [2Fe-2S] cluster per subunit.</text>
</comment>
<accession>A0A6M0K441</accession>
<dbReference type="PROSITE" id="PS51384">
    <property type="entry name" value="FAD_FR"/>
    <property type="match status" value="1"/>
</dbReference>
<dbReference type="GO" id="GO:0016491">
    <property type="term" value="F:oxidoreductase activity"/>
    <property type="evidence" value="ECO:0007669"/>
    <property type="project" value="InterPro"/>
</dbReference>
<keyword evidence="1" id="KW-0001">2Fe-2S</keyword>
<reference evidence="3 4" key="1">
    <citation type="submission" date="2020-02" db="EMBL/GenBank/DDBJ databases">
        <title>Genome sequences of Thiorhodococcus mannitoliphagus and Thiorhodococcus minor, purple sulfur photosynthetic bacteria in the gammaproteobacterial family, Chromatiaceae.</title>
        <authorList>
            <person name="Aviles F.A."/>
            <person name="Meyer T.E."/>
            <person name="Kyndt J.A."/>
        </authorList>
    </citation>
    <scope>NUCLEOTIDE SEQUENCE [LARGE SCALE GENOMIC DNA]</scope>
    <source>
        <strain evidence="3 4">DSM 11518</strain>
    </source>
</reference>
<feature type="binding site" evidence="1">
    <location>
        <position position="240"/>
    </location>
    <ligand>
        <name>[2Fe-2S] cluster</name>
        <dbReference type="ChEBI" id="CHEBI:190135"/>
    </ligand>
</feature>
<dbReference type="InterPro" id="IPR017927">
    <property type="entry name" value="FAD-bd_FR_type"/>
</dbReference>
<dbReference type="InterPro" id="IPR017938">
    <property type="entry name" value="Riboflavin_synthase-like_b-brl"/>
</dbReference>
<organism evidence="3 4">
    <name type="scientific">Thiorhodococcus minor</name>
    <dbReference type="NCBI Taxonomy" id="57489"/>
    <lineage>
        <taxon>Bacteria</taxon>
        <taxon>Pseudomonadati</taxon>
        <taxon>Pseudomonadota</taxon>
        <taxon>Gammaproteobacteria</taxon>
        <taxon>Chromatiales</taxon>
        <taxon>Chromatiaceae</taxon>
        <taxon>Thiorhodococcus</taxon>
    </lineage>
</organism>
<dbReference type="InterPro" id="IPR019480">
    <property type="entry name" value="Dihydroorotate_DH_Fe-S-bd"/>
</dbReference>
<dbReference type="Proteomes" id="UP000483379">
    <property type="component" value="Unassembled WGS sequence"/>
</dbReference>
<dbReference type="InterPro" id="IPR001709">
    <property type="entry name" value="Flavoprot_Pyr_Nucl_cyt_Rdtase"/>
</dbReference>
<dbReference type="GO" id="GO:0006221">
    <property type="term" value="P:pyrimidine nucleotide biosynthetic process"/>
    <property type="evidence" value="ECO:0007669"/>
    <property type="project" value="InterPro"/>
</dbReference>
<evidence type="ECO:0000313" key="3">
    <source>
        <dbReference type="EMBL" id="NEV64179.1"/>
    </source>
</evidence>
<dbReference type="SUPFAM" id="SSF63380">
    <property type="entry name" value="Riboflavin synthase domain-like"/>
    <property type="match status" value="1"/>
</dbReference>
<name>A0A6M0K441_9GAMM</name>
<feature type="binding site" evidence="1">
    <location>
        <position position="256"/>
    </location>
    <ligand>
        <name>[2Fe-2S] cluster</name>
        <dbReference type="ChEBI" id="CHEBI:190135"/>
    </ligand>
</feature>
<dbReference type="SUPFAM" id="SSF52343">
    <property type="entry name" value="Ferredoxin reductase-like, C-terminal NADP-linked domain"/>
    <property type="match status" value="1"/>
</dbReference>
<dbReference type="GO" id="GO:0046872">
    <property type="term" value="F:metal ion binding"/>
    <property type="evidence" value="ECO:0007669"/>
    <property type="project" value="UniProtKB-KW"/>
</dbReference>